<accession>A0AAG5D628</accession>
<sequence length="424" mass="46739">MRPSETDFMLIVILGYTTLIIDGNNVSLQTIQIVGRTTDTVLVCPRPSSVQGDQELTWFSLLGDSSRKPVCNSSRFKVNTEDDSLLIHNVTIEDVGMYSCCIGGTCMGTILQVLDIKNAISFESHKDDASGKITVSSKGDFSITMYHGSYFNAEITKAPNITICTHSLFSGNAVCWIKRGTNSVTYHVRNANLQHSGQYVIHSFSNNIKGSYRLNILILGKPDLNLTCVQCKAGIKCICHGQAYPPPVFHMSYAPLDMNHTNAWSPIPIKHLNVSKNSANVSATAIITQPISGPGTVECRANNSEGEANAVPLFLDHLNVENHVTFSQISITEHDQLNLTVISPVESIHVGETMCLQCSAQFTTFTNRFVFEYNATAIDVYGMLEYDTWVANVTIEVTRDQLVACTAQFWNGTEVRKEIILPLK</sequence>
<evidence type="ECO:0000259" key="1">
    <source>
        <dbReference type="PROSITE" id="PS50835"/>
    </source>
</evidence>
<dbReference type="InterPro" id="IPR013783">
    <property type="entry name" value="Ig-like_fold"/>
</dbReference>
<dbReference type="Proteomes" id="UP000075880">
    <property type="component" value="Unassembled WGS sequence"/>
</dbReference>
<dbReference type="SUPFAM" id="SSF48726">
    <property type="entry name" value="Immunoglobulin"/>
    <property type="match status" value="1"/>
</dbReference>
<evidence type="ECO:0000313" key="2">
    <source>
        <dbReference type="EnsemblMetazoa" id="ENSAATROPP006320"/>
    </source>
</evidence>
<keyword evidence="3" id="KW-1185">Reference proteome</keyword>
<name>A0AAG5D628_ANOAO</name>
<dbReference type="PROSITE" id="PS50835">
    <property type="entry name" value="IG_LIKE"/>
    <property type="match status" value="1"/>
</dbReference>
<organism evidence="2 3">
    <name type="scientific">Anopheles atroparvus</name>
    <name type="common">European mosquito</name>
    <dbReference type="NCBI Taxonomy" id="41427"/>
    <lineage>
        <taxon>Eukaryota</taxon>
        <taxon>Metazoa</taxon>
        <taxon>Ecdysozoa</taxon>
        <taxon>Arthropoda</taxon>
        <taxon>Hexapoda</taxon>
        <taxon>Insecta</taxon>
        <taxon>Pterygota</taxon>
        <taxon>Neoptera</taxon>
        <taxon>Endopterygota</taxon>
        <taxon>Diptera</taxon>
        <taxon>Nematocera</taxon>
        <taxon>Culicoidea</taxon>
        <taxon>Culicidae</taxon>
        <taxon>Anophelinae</taxon>
        <taxon>Anopheles</taxon>
    </lineage>
</organism>
<dbReference type="Gene3D" id="2.60.40.10">
    <property type="entry name" value="Immunoglobulins"/>
    <property type="match status" value="1"/>
</dbReference>
<evidence type="ECO:0000313" key="3">
    <source>
        <dbReference type="Proteomes" id="UP000075880"/>
    </source>
</evidence>
<dbReference type="InterPro" id="IPR036179">
    <property type="entry name" value="Ig-like_dom_sf"/>
</dbReference>
<dbReference type="AlphaFoldDB" id="A0AAG5D628"/>
<dbReference type="EnsemblMetazoa" id="ENSAATROPT007035">
    <property type="protein sequence ID" value="ENSAATROPP006320"/>
    <property type="gene ID" value="ENSAATROPG005734"/>
</dbReference>
<dbReference type="InterPro" id="IPR007110">
    <property type="entry name" value="Ig-like_dom"/>
</dbReference>
<reference evidence="2" key="1">
    <citation type="submission" date="2024-04" db="UniProtKB">
        <authorList>
            <consortium name="EnsemblMetazoa"/>
        </authorList>
    </citation>
    <scope>IDENTIFICATION</scope>
    <source>
        <strain evidence="2">EBRO</strain>
    </source>
</reference>
<proteinExistence type="predicted"/>
<protein>
    <recommendedName>
        <fullName evidence="1">Ig-like domain-containing protein</fullName>
    </recommendedName>
</protein>
<feature type="domain" description="Ig-like" evidence="1">
    <location>
        <begin position="3"/>
        <end position="100"/>
    </location>
</feature>